<evidence type="ECO:0000256" key="3">
    <source>
        <dbReference type="SAM" id="MobiDB-lite"/>
    </source>
</evidence>
<dbReference type="InterPro" id="IPR006626">
    <property type="entry name" value="PbH1"/>
</dbReference>
<evidence type="ECO:0000313" key="6">
    <source>
        <dbReference type="EMBL" id="SHI78320.1"/>
    </source>
</evidence>
<dbReference type="InterPro" id="IPR012334">
    <property type="entry name" value="Pectin_lyas_fold"/>
</dbReference>
<accession>A0A1M6DYW2</accession>
<name>A0A1M6DYW2_9ACTN</name>
<protein>
    <submittedName>
        <fullName evidence="6">Pectate lyase</fullName>
    </submittedName>
</protein>
<evidence type="ECO:0000256" key="1">
    <source>
        <dbReference type="ARBA" id="ARBA00023239"/>
    </source>
</evidence>
<evidence type="ECO:0000256" key="4">
    <source>
        <dbReference type="SAM" id="SignalP"/>
    </source>
</evidence>
<dbReference type="AlphaFoldDB" id="A0A1M6DYW2"/>
<evidence type="ECO:0000256" key="2">
    <source>
        <dbReference type="RuleBase" id="RU361173"/>
    </source>
</evidence>
<dbReference type="RefSeq" id="WP_073375613.1">
    <property type="nucleotide sequence ID" value="NZ_FQZK01000002.1"/>
</dbReference>
<comment type="similarity">
    <text evidence="2">Belongs to the polysaccharide lyase 1 family.</text>
</comment>
<keyword evidence="2" id="KW-0964">Secreted</keyword>
<comment type="subcellular location">
    <subcellularLocation>
        <location evidence="2">Secreted</location>
    </subcellularLocation>
</comment>
<evidence type="ECO:0000259" key="5">
    <source>
        <dbReference type="SMART" id="SM00656"/>
    </source>
</evidence>
<organism evidence="6 7">
    <name type="scientific">Nocardiopsis flavescens</name>
    <dbReference type="NCBI Taxonomy" id="758803"/>
    <lineage>
        <taxon>Bacteria</taxon>
        <taxon>Bacillati</taxon>
        <taxon>Actinomycetota</taxon>
        <taxon>Actinomycetes</taxon>
        <taxon>Streptosporangiales</taxon>
        <taxon>Nocardiopsidaceae</taxon>
        <taxon>Nocardiopsis</taxon>
    </lineage>
</organism>
<feature type="domain" description="Pectate lyase" evidence="5">
    <location>
        <begin position="90"/>
        <end position="292"/>
    </location>
</feature>
<dbReference type="InterPro" id="IPR002022">
    <property type="entry name" value="Pec_lyase"/>
</dbReference>
<keyword evidence="1 2" id="KW-0456">Lyase</keyword>
<dbReference type="PANTHER" id="PTHR31683:SF18">
    <property type="entry name" value="PECTATE LYASE 21-RELATED"/>
    <property type="match status" value="1"/>
</dbReference>
<dbReference type="SUPFAM" id="SSF51126">
    <property type="entry name" value="Pectin lyase-like"/>
    <property type="match status" value="1"/>
</dbReference>
<proteinExistence type="inferred from homology"/>
<sequence length="348" mass="34932">MTARSLLTVATALALGAALAACSGGEDPAPAPASEPAQAGVETPAPDTGDESASPSGPAPGDGAPDTALGWAAQPLDLDGEEYPAVTGGSAGETVTAADADELARHLAAEEPLVVEVAGEIDLDGAVEIGSDKTLVAAPEEAAELTGGHLVVDGAANVVVRGLALETDGTAVVVRGGAHHVWIDGNTLRDGGGDPLVGVTDGADHVTVSRNHFRDADAALSIGGEEEAPGALRVSVHHNLFDGTDTRSPRVRGGEVHVFNNLYRGAAEYGVESGHGAAVLVEGNYFDGYGLSVRVDAEAPGATVTRDNLLVDTAQPELFGTVDDPPYAYELDDTADVPDIVSATAGAS</sequence>
<dbReference type="SMART" id="SM00656">
    <property type="entry name" value="Amb_all"/>
    <property type="match status" value="1"/>
</dbReference>
<keyword evidence="7" id="KW-1185">Reference proteome</keyword>
<keyword evidence="2" id="KW-0624">Polysaccharide degradation</keyword>
<dbReference type="EMBL" id="FQZK01000002">
    <property type="protein sequence ID" value="SHI78320.1"/>
    <property type="molecule type" value="Genomic_DNA"/>
</dbReference>
<dbReference type="SMART" id="SM00710">
    <property type="entry name" value="PbH1"/>
    <property type="match status" value="5"/>
</dbReference>
<dbReference type="InterPro" id="IPR011050">
    <property type="entry name" value="Pectin_lyase_fold/virulence"/>
</dbReference>
<feature type="compositionally biased region" description="Low complexity" evidence="3">
    <location>
        <begin position="51"/>
        <end position="66"/>
    </location>
</feature>
<dbReference type="GO" id="GO:0005576">
    <property type="term" value="C:extracellular region"/>
    <property type="evidence" value="ECO:0007669"/>
    <property type="project" value="UniProtKB-SubCell"/>
</dbReference>
<keyword evidence="2" id="KW-0119">Carbohydrate metabolism</keyword>
<feature type="signal peptide" evidence="4">
    <location>
        <begin position="1"/>
        <end position="20"/>
    </location>
</feature>
<dbReference type="Proteomes" id="UP000184452">
    <property type="component" value="Unassembled WGS sequence"/>
</dbReference>
<dbReference type="InterPro" id="IPR045032">
    <property type="entry name" value="PEL"/>
</dbReference>
<dbReference type="PANTHER" id="PTHR31683">
    <property type="entry name" value="PECTATE LYASE 18-RELATED"/>
    <property type="match status" value="1"/>
</dbReference>
<feature type="region of interest" description="Disordered" evidence="3">
    <location>
        <begin position="22"/>
        <end position="70"/>
    </location>
</feature>
<gene>
    <name evidence="6" type="ORF">SAMN05421803_10273</name>
</gene>
<dbReference type="STRING" id="758803.SAMN05421803_10273"/>
<dbReference type="Pfam" id="PF00544">
    <property type="entry name" value="Pectate_lyase_4"/>
    <property type="match status" value="1"/>
</dbReference>
<feature type="chain" id="PRO_5012048023" evidence="4">
    <location>
        <begin position="21"/>
        <end position="348"/>
    </location>
</feature>
<dbReference type="GO" id="GO:0030570">
    <property type="term" value="F:pectate lyase activity"/>
    <property type="evidence" value="ECO:0007669"/>
    <property type="project" value="InterPro"/>
</dbReference>
<dbReference type="Gene3D" id="2.160.20.10">
    <property type="entry name" value="Single-stranded right-handed beta-helix, Pectin lyase-like"/>
    <property type="match status" value="1"/>
</dbReference>
<dbReference type="PROSITE" id="PS51257">
    <property type="entry name" value="PROKAR_LIPOPROTEIN"/>
    <property type="match status" value="1"/>
</dbReference>
<reference evidence="6 7" key="1">
    <citation type="submission" date="2016-11" db="EMBL/GenBank/DDBJ databases">
        <authorList>
            <person name="Jaros S."/>
            <person name="Januszkiewicz K."/>
            <person name="Wedrychowicz H."/>
        </authorList>
    </citation>
    <scope>NUCLEOTIDE SEQUENCE [LARGE SCALE GENOMIC DNA]</scope>
    <source>
        <strain evidence="6 7">CGMCC 4.5723</strain>
    </source>
</reference>
<dbReference type="GO" id="GO:0000272">
    <property type="term" value="P:polysaccharide catabolic process"/>
    <property type="evidence" value="ECO:0007669"/>
    <property type="project" value="UniProtKB-KW"/>
</dbReference>
<evidence type="ECO:0000313" key="7">
    <source>
        <dbReference type="Proteomes" id="UP000184452"/>
    </source>
</evidence>
<dbReference type="OrthoDB" id="9804661at2"/>
<keyword evidence="4" id="KW-0732">Signal</keyword>